<dbReference type="AlphaFoldDB" id="A0A212FFR5"/>
<gene>
    <name evidence="1" type="ORF">KGM_215096</name>
</gene>
<dbReference type="InParanoid" id="A0A212FFR5"/>
<protein>
    <submittedName>
        <fullName evidence="1">Uncharacterized protein</fullName>
    </submittedName>
</protein>
<dbReference type="Proteomes" id="UP000007151">
    <property type="component" value="Unassembled WGS sequence"/>
</dbReference>
<dbReference type="KEGG" id="dpl:KGM_215096"/>
<keyword evidence="2" id="KW-1185">Reference proteome</keyword>
<accession>A0A212FFR5</accession>
<comment type="caution">
    <text evidence="1">The sequence shown here is derived from an EMBL/GenBank/DDBJ whole genome shotgun (WGS) entry which is preliminary data.</text>
</comment>
<proteinExistence type="predicted"/>
<evidence type="ECO:0000313" key="2">
    <source>
        <dbReference type="Proteomes" id="UP000007151"/>
    </source>
</evidence>
<reference evidence="1 2" key="1">
    <citation type="journal article" date="2011" name="Cell">
        <title>The monarch butterfly genome yields insights into long-distance migration.</title>
        <authorList>
            <person name="Zhan S."/>
            <person name="Merlin C."/>
            <person name="Boore J.L."/>
            <person name="Reppert S.M."/>
        </authorList>
    </citation>
    <scope>NUCLEOTIDE SEQUENCE [LARGE SCALE GENOMIC DNA]</scope>
    <source>
        <strain evidence="1">F-2</strain>
    </source>
</reference>
<organism evidence="1 2">
    <name type="scientific">Danaus plexippus plexippus</name>
    <dbReference type="NCBI Taxonomy" id="278856"/>
    <lineage>
        <taxon>Eukaryota</taxon>
        <taxon>Metazoa</taxon>
        <taxon>Ecdysozoa</taxon>
        <taxon>Arthropoda</taxon>
        <taxon>Hexapoda</taxon>
        <taxon>Insecta</taxon>
        <taxon>Pterygota</taxon>
        <taxon>Neoptera</taxon>
        <taxon>Endopterygota</taxon>
        <taxon>Lepidoptera</taxon>
        <taxon>Glossata</taxon>
        <taxon>Ditrysia</taxon>
        <taxon>Papilionoidea</taxon>
        <taxon>Nymphalidae</taxon>
        <taxon>Danainae</taxon>
        <taxon>Danaini</taxon>
        <taxon>Danaina</taxon>
        <taxon>Danaus</taxon>
        <taxon>Danaus</taxon>
    </lineage>
</organism>
<sequence length="338" mass="37987">MGLLSTVGALTVETGWAGAVKEALRGRRDVARVIAQAVCNVRGSLTSHAGSLAPPLLALVTDGPVDQLYTDIFDTIIHWRAEINDKERLEAAVTSLVTTLTDRHADGRLTDRLIKLLDIYGSKVTVPWKCLEKYFADPSDNKLPTCLKILNRINVYIPEVLPAVTRLAARRVTLLWPVYGRTLRLMKERGLDARHELERCRAVLERLRRSDVSDYIKALFYLQRELPDVCDYKQFRCVSDLVPKIPQRERPRCLSILSCYIKHGGRGDFAVLDTIELEKMIDTTQGVELASTALHVMSPALRQRVLSAAESAGPGAAVFPLVMRDFECYYNLKKKTLR</sequence>
<name>A0A212FFR5_DANPL</name>
<dbReference type="EMBL" id="AGBW02008782">
    <property type="protein sequence ID" value="OWR52563.1"/>
    <property type="molecule type" value="Genomic_DNA"/>
</dbReference>
<evidence type="ECO:0000313" key="1">
    <source>
        <dbReference type="EMBL" id="OWR52563.1"/>
    </source>
</evidence>